<feature type="region of interest" description="Disordered" evidence="1">
    <location>
        <begin position="175"/>
        <end position="199"/>
    </location>
</feature>
<evidence type="ECO:0000313" key="2">
    <source>
        <dbReference type="EMBL" id="KAK4131598.1"/>
    </source>
</evidence>
<sequence>MPGPFCPVTSRRHYPPHSPSSDDDSDDGTRAPSNANPAASANTAPLPETIPPPEATPSAEAPPPSAGQALTRFNNARAVALLPEPIPSLISVTLEVFVANVDVTEVSSINSCLLHIIRHLLDYTCQARKFNPTEFRFKVIEMTSLNPNRPVTFYDLAVTTTNRTKEKLYYLEREKSKDPVPVKPAKRPRSKTQSGSKVAKGFGVVSKKVKVEKKDKIERGVRLKKNVSDKLIGTIKDDLTE</sequence>
<organism evidence="2 3">
    <name type="scientific">Trichocladium antarcticum</name>
    <dbReference type="NCBI Taxonomy" id="1450529"/>
    <lineage>
        <taxon>Eukaryota</taxon>
        <taxon>Fungi</taxon>
        <taxon>Dikarya</taxon>
        <taxon>Ascomycota</taxon>
        <taxon>Pezizomycotina</taxon>
        <taxon>Sordariomycetes</taxon>
        <taxon>Sordariomycetidae</taxon>
        <taxon>Sordariales</taxon>
        <taxon>Chaetomiaceae</taxon>
        <taxon>Trichocladium</taxon>
    </lineage>
</organism>
<evidence type="ECO:0000313" key="3">
    <source>
        <dbReference type="Proteomes" id="UP001304895"/>
    </source>
</evidence>
<feature type="compositionally biased region" description="Low complexity" evidence="1">
    <location>
        <begin position="31"/>
        <end position="47"/>
    </location>
</feature>
<dbReference type="AlphaFoldDB" id="A0AAN6UEK5"/>
<accession>A0AAN6UEK5</accession>
<dbReference type="EMBL" id="MU853423">
    <property type="protein sequence ID" value="KAK4131598.1"/>
    <property type="molecule type" value="Genomic_DNA"/>
</dbReference>
<protein>
    <submittedName>
        <fullName evidence="2">Uncharacterized protein</fullName>
    </submittedName>
</protein>
<proteinExistence type="predicted"/>
<feature type="region of interest" description="Disordered" evidence="1">
    <location>
        <begin position="1"/>
        <end position="67"/>
    </location>
</feature>
<dbReference type="Proteomes" id="UP001304895">
    <property type="component" value="Unassembled WGS sequence"/>
</dbReference>
<gene>
    <name evidence="2" type="ORF">BT67DRAFT_464272</name>
</gene>
<comment type="caution">
    <text evidence="2">The sequence shown here is derived from an EMBL/GenBank/DDBJ whole genome shotgun (WGS) entry which is preliminary data.</text>
</comment>
<name>A0AAN6UEK5_9PEZI</name>
<evidence type="ECO:0000256" key="1">
    <source>
        <dbReference type="SAM" id="MobiDB-lite"/>
    </source>
</evidence>
<keyword evidence="3" id="KW-1185">Reference proteome</keyword>
<feature type="compositionally biased region" description="Pro residues" evidence="1">
    <location>
        <begin position="48"/>
        <end position="65"/>
    </location>
</feature>
<reference evidence="2" key="2">
    <citation type="submission" date="2023-05" db="EMBL/GenBank/DDBJ databases">
        <authorList>
            <consortium name="Lawrence Berkeley National Laboratory"/>
            <person name="Steindorff A."/>
            <person name="Hensen N."/>
            <person name="Bonometti L."/>
            <person name="Westerberg I."/>
            <person name="Brannstrom I.O."/>
            <person name="Guillou S."/>
            <person name="Cros-Aarteil S."/>
            <person name="Calhoun S."/>
            <person name="Haridas S."/>
            <person name="Kuo A."/>
            <person name="Mondo S."/>
            <person name="Pangilinan J."/>
            <person name="Riley R."/>
            <person name="Labutti K."/>
            <person name="Andreopoulos B."/>
            <person name="Lipzen A."/>
            <person name="Chen C."/>
            <person name="Yanf M."/>
            <person name="Daum C."/>
            <person name="Ng V."/>
            <person name="Clum A."/>
            <person name="Ohm R."/>
            <person name="Martin F."/>
            <person name="Silar P."/>
            <person name="Natvig D."/>
            <person name="Lalanne C."/>
            <person name="Gautier V."/>
            <person name="Ament-Velasquez S.L."/>
            <person name="Kruys A."/>
            <person name="Hutchinson M.I."/>
            <person name="Powell A.J."/>
            <person name="Barry K."/>
            <person name="Miller A.N."/>
            <person name="Grigoriev I.V."/>
            <person name="Debuchy R."/>
            <person name="Gladieux P."/>
            <person name="Thoren M.H."/>
            <person name="Johannesson H."/>
        </authorList>
    </citation>
    <scope>NUCLEOTIDE SEQUENCE</scope>
    <source>
        <strain evidence="2">CBS 123565</strain>
    </source>
</reference>
<reference evidence="2" key="1">
    <citation type="journal article" date="2023" name="Mol. Phylogenet. Evol.">
        <title>Genome-scale phylogeny and comparative genomics of the fungal order Sordariales.</title>
        <authorList>
            <person name="Hensen N."/>
            <person name="Bonometti L."/>
            <person name="Westerberg I."/>
            <person name="Brannstrom I.O."/>
            <person name="Guillou S."/>
            <person name="Cros-Aarteil S."/>
            <person name="Calhoun S."/>
            <person name="Haridas S."/>
            <person name="Kuo A."/>
            <person name="Mondo S."/>
            <person name="Pangilinan J."/>
            <person name="Riley R."/>
            <person name="LaButti K."/>
            <person name="Andreopoulos B."/>
            <person name="Lipzen A."/>
            <person name="Chen C."/>
            <person name="Yan M."/>
            <person name="Daum C."/>
            <person name="Ng V."/>
            <person name="Clum A."/>
            <person name="Steindorff A."/>
            <person name="Ohm R.A."/>
            <person name="Martin F."/>
            <person name="Silar P."/>
            <person name="Natvig D.O."/>
            <person name="Lalanne C."/>
            <person name="Gautier V."/>
            <person name="Ament-Velasquez S.L."/>
            <person name="Kruys A."/>
            <person name="Hutchinson M.I."/>
            <person name="Powell A.J."/>
            <person name="Barry K."/>
            <person name="Miller A.N."/>
            <person name="Grigoriev I.V."/>
            <person name="Debuchy R."/>
            <person name="Gladieux P."/>
            <person name="Hiltunen Thoren M."/>
            <person name="Johannesson H."/>
        </authorList>
    </citation>
    <scope>NUCLEOTIDE SEQUENCE</scope>
    <source>
        <strain evidence="2">CBS 123565</strain>
    </source>
</reference>